<evidence type="ECO:0000313" key="2">
    <source>
        <dbReference type="Proteomes" id="UP001148662"/>
    </source>
</evidence>
<proteinExistence type="predicted"/>
<name>A0ACC1TFV7_9APHY</name>
<comment type="caution">
    <text evidence="1">The sequence shown here is derived from an EMBL/GenBank/DDBJ whole genome shotgun (WGS) entry which is preliminary data.</text>
</comment>
<gene>
    <name evidence="1" type="ORF">NM688_g18</name>
</gene>
<accession>A0ACC1TFV7</accession>
<protein>
    <submittedName>
        <fullName evidence="1">Uncharacterized protein</fullName>
    </submittedName>
</protein>
<organism evidence="1 2">
    <name type="scientific">Phlebia brevispora</name>
    <dbReference type="NCBI Taxonomy" id="194682"/>
    <lineage>
        <taxon>Eukaryota</taxon>
        <taxon>Fungi</taxon>
        <taxon>Dikarya</taxon>
        <taxon>Basidiomycota</taxon>
        <taxon>Agaricomycotina</taxon>
        <taxon>Agaricomycetes</taxon>
        <taxon>Polyporales</taxon>
        <taxon>Meruliaceae</taxon>
        <taxon>Phlebia</taxon>
    </lineage>
</organism>
<keyword evidence="2" id="KW-1185">Reference proteome</keyword>
<dbReference type="Proteomes" id="UP001148662">
    <property type="component" value="Unassembled WGS sequence"/>
</dbReference>
<reference evidence="1" key="1">
    <citation type="submission" date="2022-07" db="EMBL/GenBank/DDBJ databases">
        <title>Genome Sequence of Phlebia brevispora.</title>
        <authorList>
            <person name="Buettner E."/>
        </authorList>
    </citation>
    <scope>NUCLEOTIDE SEQUENCE</scope>
    <source>
        <strain evidence="1">MPL23</strain>
    </source>
</reference>
<evidence type="ECO:0000313" key="1">
    <source>
        <dbReference type="EMBL" id="KAJ3559970.1"/>
    </source>
</evidence>
<sequence length="2228" mass="250969">MAYRCSLAGLYRDLPVSVLVDPDSEFSYVSLGFLVHHDLPRSVRALPTGFVTETVSGPVVVRTRSGQYESVFLMYVGTVPRFDIILGRDWMRGCAFQTYLSVVLDPDPDTVMAFGHHWMSDIVCGQEFTVPTCAVQVEVPLVSDDRPSTYVLTGTNATGEGSSVSRIPIMDVADTGGHCAAALNVTDDNSSGRFKMNSDVTEENADPLQHSTTFFELTIAQLYCRLQAHGLEIGRSAGREQCRLALIKHLSSGQCACNENAPACIIIRRRYDVADNHPDGRQILRERYLHAAKNLKKRPLLRLLKLEEVPCDPDASRGQLRAALVAHIRRLQKAKWNARRNSDYRNDADTKAAAKQKRQQSIIESWPGPIPATLKEKLLSMFRKETSSEKLRTFTCACCSEEVLSSRREIIAVDDLPLELLRCHEDIWYSPSPIELPFGEGPLEGVLLDPEGVSSDRKKVQMCKTCWSALSRKHLPPLALANRMYLGPIPDELKDLTDIEEAMIAQCRAKCCIVRLTDDSVEGSRALDNMQQGLRGNIIEYPQQPGNLLTVLPPPIEDIVTLVCVIFVGNKPPTREWLLEKAKPLAVRKEHVRRALLWLKTHNPLYHEIKIDHGIIDSIPADGLLPYHVESVSNSVEAETLVSRYDSCSEIDPAIEDGSSGRDVIFQSVVISDTDGHVPQHKLRAAAIRHFHEKDGGYIQISHGSDPVNEFNNPTLFPRMYPTLFPYGIGGFEDKLRSRPVSFRRHARHLFQLADRRFQEHRSFLFVVFNILQRREVLLRSSLKVRKESFSQVAADLQNITPDAMRRVCERVARDQFDVAYTEEERRVVKLMRQVNLIRGMMLQLGLPSFYITINPADTHNPVVQFLAGKDIDLDSMSREDIPNTFDQGVAIAKNPFLAARFFNLYMNAFFKVLLGYDHQKRTYADEGGVLGHVTGYYGCVETQGRGSMHCHMVVWLEGALNPNQIRDRVLVDGDIEFARRLISYLDDSISNYMPEIGERHQQMSKNRIHPSKTRGVDPDLPEDIRRLAEREDLYLLVKKCQWHKHSLTCYKYVKPGEELKCRFDMDADNVHPQSSFDMENGDLCLRCLNRLVNNFNETMLKAIRCNMDIKFVGSGEAAKAILYYITNYITKTQLKAHVAYTALELAIKRLAVQDIEEDTESLAAKRMLQKCAFALLTHQEMSAPQVASYLLGHEERYPSHEFRNLYWTSFEAYINNVQPSPECYPASFDSISDTEGQDQYDHRDDTQDVVGPMRSSIDMNGLDEHEDDIDEDDNDVDENNANLNGSCEIPIDPDVILERDKSGNVIAKADQVSDYLYRPLQLTNLSVWQYFRHTSKERLKSSEQDRDSSDDQDDGMEFGDGSDQMTLTADELGELVSDGRRRRQSYRLLSDHPEYSRKKIKIINPTSVPILVPIGPSLPRRDRSIFYEKYCRLMAHLRRHRLLGQVEEAIAHPTALADDLGEEEILQYVQECSRTGSLSSGGVTKTTAACVSSALAYGIFERNNSGETNDPSIIEGMSCELSNSADLEKEWNTFYLRRRNELKRKTGDKPESSTGTVASPDVCLPSADHDLIQNLDRARNRRPVSSDDEVPVPHIICGTHSEFDAAAEIENVINEWTLNAEQAYAFRIIATHASRPRHEVEQLRMFLNGPGGTGKSRVINALSDFFRRRGEERRFRLASYTGIAARNVGGITLHTSLSISSGPRTARIGSKTHQDLTAMWEGVDYLFIDEVSMLGCLTLAKVTEALSLATGKHGPFGGMNIIFAGDFAQLPPVTDIRLFGFTKPKVSSDSQASVTRASRTIYGKLLWLSVDTVVVLTQVMRQAGAENQRFVELLSRLRTGSCIEDDQRLLNSRLLNHVSANGQISAWKNAPVIVYDNATKDALNCKAVEAFACQTGRPLHWYHCRDRHLGQNIQNQQLREFLVQQHSGQTGGLMGRIPLVLGMKVIISKNFDLEGGVLNGSIRILRKIRFKLNEYGERQLVSCVVYLPDSSTPDIAGLHAKEVPVLEETKEWKILDKYSKKMLKLSRTQVAIQPAYAFTCHRVQGQTFNRILIDLEGCSGAESPYVMLSRARSLEGIAILRPFSMKKISTAPNRSLTAETTRIRMLGERTKLRLGGGVTGRVLTRLDMNGGTQDHGLSLTVETGDLPSSTSIEKENLDAELQKRIEPIQRVYHNLSLLRDAVRVSNRTGFDRPRINLAARCATKRPAESVDGNPSQNKRRRFHDMLE</sequence>
<dbReference type="EMBL" id="JANHOG010000001">
    <property type="protein sequence ID" value="KAJ3559970.1"/>
    <property type="molecule type" value="Genomic_DNA"/>
</dbReference>